<comment type="caution">
    <text evidence="2">The sequence shown here is derived from an EMBL/GenBank/DDBJ whole genome shotgun (WGS) entry which is preliminary data.</text>
</comment>
<keyword evidence="1" id="KW-0732">Signal</keyword>
<dbReference type="Pfam" id="PF11249">
    <property type="entry name" value="DUF3047"/>
    <property type="match status" value="1"/>
</dbReference>
<sequence length="227" mass="24863">MSLASAFPIKGTALASLFFSPLLFTTASGQEIRFTPNQIMTWPTRSFEGETRYSIVEKSGQRVLEANAQGQASARYLERDINLNETPYLHWCWQVDSIYPGVDETAKAGDDYPARVYVARKTGILPWQVESVNYVWSSTQPQGASWPNAFTDRAQLMALQSGNSAVGEWVAEVRDVRADYQALFGSAPSQVNGIALMSDGDNTGGNATAWFTQLGFSSLSTPPTCPQ</sequence>
<accession>A0A3D0KCX7</accession>
<name>A0A3D0KCX7_9GAMM</name>
<proteinExistence type="predicted"/>
<feature type="chain" id="PRO_5017792218" evidence="1">
    <location>
        <begin position="30"/>
        <end position="227"/>
    </location>
</feature>
<dbReference type="InterPro" id="IPR021409">
    <property type="entry name" value="DUF3047"/>
</dbReference>
<dbReference type="AlphaFoldDB" id="A0A3D0KCX7"/>
<protein>
    <submittedName>
        <fullName evidence="2">DUF3047 domain-containing protein</fullName>
    </submittedName>
</protein>
<dbReference type="EMBL" id="DOTR01000012">
    <property type="protein sequence ID" value="HCA01049.1"/>
    <property type="molecule type" value="Genomic_DNA"/>
</dbReference>
<gene>
    <name evidence="2" type="ORF">DEO68_02430</name>
</gene>
<evidence type="ECO:0000313" key="2">
    <source>
        <dbReference type="EMBL" id="HCA01049.1"/>
    </source>
</evidence>
<feature type="signal peptide" evidence="1">
    <location>
        <begin position="1"/>
        <end position="29"/>
    </location>
</feature>
<reference evidence="2" key="1">
    <citation type="journal article" date="2018" name="Nat. Biotechnol.">
        <title>A standardized bacterial taxonomy based on genome phylogeny substantially revises the tree of life.</title>
        <authorList>
            <person name="Parks D.H."/>
            <person name="Chuvochina M."/>
            <person name="Waite D.W."/>
            <person name="Rinke C."/>
            <person name="Skarshewski A."/>
            <person name="Chaumeil P.A."/>
            <person name="Hugenholtz P."/>
        </authorList>
    </citation>
    <scope>NUCLEOTIDE SEQUENCE [LARGE SCALE GENOMIC DNA]</scope>
    <source>
        <strain evidence="2">UBA11284</strain>
    </source>
</reference>
<evidence type="ECO:0000256" key="1">
    <source>
        <dbReference type="SAM" id="SignalP"/>
    </source>
</evidence>
<organism evidence="2">
    <name type="scientific">Halomonas campaniensis</name>
    <dbReference type="NCBI Taxonomy" id="213554"/>
    <lineage>
        <taxon>Bacteria</taxon>
        <taxon>Pseudomonadati</taxon>
        <taxon>Pseudomonadota</taxon>
        <taxon>Gammaproteobacteria</taxon>
        <taxon>Oceanospirillales</taxon>
        <taxon>Halomonadaceae</taxon>
        <taxon>Halomonas</taxon>
    </lineage>
</organism>